<feature type="compositionally biased region" description="Low complexity" evidence="1">
    <location>
        <begin position="263"/>
        <end position="285"/>
    </location>
</feature>
<evidence type="ECO:0000259" key="2">
    <source>
        <dbReference type="Pfam" id="PF26130"/>
    </source>
</evidence>
<reference evidence="3 4" key="1">
    <citation type="submission" date="2019-01" db="EMBL/GenBank/DDBJ databases">
        <title>Sequencing of cultivated peanut Arachis hypogaea provides insights into genome evolution and oil improvement.</title>
        <authorList>
            <person name="Chen X."/>
        </authorList>
    </citation>
    <scope>NUCLEOTIDE SEQUENCE [LARGE SCALE GENOMIC DNA]</scope>
    <source>
        <strain evidence="4">cv. Fuhuasheng</strain>
        <tissue evidence="3">Leaves</tissue>
    </source>
</reference>
<dbReference type="EMBL" id="SDMP01000009">
    <property type="protein sequence ID" value="RYR38384.1"/>
    <property type="molecule type" value="Genomic_DNA"/>
</dbReference>
<dbReference type="Pfam" id="PF26130">
    <property type="entry name" value="PB1-like"/>
    <property type="match status" value="1"/>
</dbReference>
<evidence type="ECO:0000313" key="4">
    <source>
        <dbReference type="Proteomes" id="UP000289738"/>
    </source>
</evidence>
<sequence length="359" mass="39413">MVVGDVGFLYARMDAGITIVYNHGDSFVTKPNDSLVYDNDHTDELTGLDQDLLDVFSLRDYYKVQGYDNMVECWWLIPVRPMKSGLRALSHDKEKRVHIYYEHGVFQPMVDEAPELIELTPNATGVDKDVKRTTPNPNNDTPTIPSEETNPEPPEFTTIHSKSPINSTTEGPSNAASNPQPQYVSNFQLKETPQPKPTPKKTLKPKLAPKETHKPIPNPAPKPKSTSKPAPKPKSTSNTTKPTLKSGSKPNPTPKSAPKTNQTPKSVPKSKATSSKSTLTTIKSSTRLKEKVETSSKTTYISLDDSNGSDSDAHDSCKSADDSLYKPGPQDSSTESDIEGGLSRARLRKFKLKHTLGAS</sequence>
<accession>A0A445BIA1</accession>
<feature type="compositionally biased region" description="Low complexity" evidence="1">
    <location>
        <begin position="223"/>
        <end position="246"/>
    </location>
</feature>
<name>A0A445BIA1_ARAHY</name>
<comment type="caution">
    <text evidence="3">The sequence shown here is derived from an EMBL/GenBank/DDBJ whole genome shotgun (WGS) entry which is preliminary data.</text>
</comment>
<dbReference type="Proteomes" id="UP000289738">
    <property type="component" value="Chromosome A09"/>
</dbReference>
<feature type="region of interest" description="Disordered" evidence="1">
    <location>
        <begin position="121"/>
        <end position="342"/>
    </location>
</feature>
<gene>
    <name evidence="3" type="ORF">Ahy_A09g043424</name>
</gene>
<feature type="compositionally biased region" description="Low complexity" evidence="1">
    <location>
        <begin position="133"/>
        <end position="148"/>
    </location>
</feature>
<feature type="compositionally biased region" description="Basic and acidic residues" evidence="1">
    <location>
        <begin position="311"/>
        <end position="324"/>
    </location>
</feature>
<dbReference type="InterPro" id="IPR058594">
    <property type="entry name" value="PB1-like_dom_pln"/>
</dbReference>
<keyword evidence="4" id="KW-1185">Reference proteome</keyword>
<proteinExistence type="predicted"/>
<evidence type="ECO:0000313" key="3">
    <source>
        <dbReference type="EMBL" id="RYR38384.1"/>
    </source>
</evidence>
<organism evidence="3 4">
    <name type="scientific">Arachis hypogaea</name>
    <name type="common">Peanut</name>
    <dbReference type="NCBI Taxonomy" id="3818"/>
    <lineage>
        <taxon>Eukaryota</taxon>
        <taxon>Viridiplantae</taxon>
        <taxon>Streptophyta</taxon>
        <taxon>Embryophyta</taxon>
        <taxon>Tracheophyta</taxon>
        <taxon>Spermatophyta</taxon>
        <taxon>Magnoliopsida</taxon>
        <taxon>eudicotyledons</taxon>
        <taxon>Gunneridae</taxon>
        <taxon>Pentapetalae</taxon>
        <taxon>rosids</taxon>
        <taxon>fabids</taxon>
        <taxon>Fabales</taxon>
        <taxon>Fabaceae</taxon>
        <taxon>Papilionoideae</taxon>
        <taxon>50 kb inversion clade</taxon>
        <taxon>dalbergioids sensu lato</taxon>
        <taxon>Dalbergieae</taxon>
        <taxon>Pterocarpus clade</taxon>
        <taxon>Arachis</taxon>
    </lineage>
</organism>
<feature type="compositionally biased region" description="Polar residues" evidence="1">
    <location>
        <begin position="159"/>
        <end position="187"/>
    </location>
</feature>
<protein>
    <recommendedName>
        <fullName evidence="2">PB1-like domain-containing protein</fullName>
    </recommendedName>
</protein>
<feature type="compositionally biased region" description="Polar residues" evidence="1">
    <location>
        <begin position="295"/>
        <end position="310"/>
    </location>
</feature>
<dbReference type="AlphaFoldDB" id="A0A445BIA1"/>
<feature type="domain" description="PB1-like" evidence="2">
    <location>
        <begin position="13"/>
        <end position="95"/>
    </location>
</feature>
<evidence type="ECO:0000256" key="1">
    <source>
        <dbReference type="SAM" id="MobiDB-lite"/>
    </source>
</evidence>